<dbReference type="AlphaFoldDB" id="A0A1S1J4L9"/>
<dbReference type="InterPro" id="IPR018893">
    <property type="entry name" value="T8SS_CsgF"/>
</dbReference>
<comment type="caution">
    <text evidence="5">The sequence shown here is derived from an EMBL/GenBank/DDBJ whole genome shotgun (WGS) entry which is preliminary data.</text>
</comment>
<protein>
    <recommendedName>
        <fullName evidence="2">Curli production assembly/transport component CsgF</fullName>
    </recommendedName>
</protein>
<dbReference type="STRING" id="1278819.BHE19_07125"/>
<comment type="function">
    <text evidence="1">May be involved in the biogenesis of curli organelles.</text>
</comment>
<organism evidence="5 7">
    <name type="scientific">Flavobacterium tructae</name>
    <dbReference type="NCBI Taxonomy" id="1114873"/>
    <lineage>
        <taxon>Bacteria</taxon>
        <taxon>Pseudomonadati</taxon>
        <taxon>Bacteroidota</taxon>
        <taxon>Flavobacteriia</taxon>
        <taxon>Flavobacteriales</taxon>
        <taxon>Flavobacteriaceae</taxon>
        <taxon>Flavobacterium</taxon>
    </lineage>
</organism>
<evidence type="ECO:0000313" key="7">
    <source>
        <dbReference type="Proteomes" id="UP000180252"/>
    </source>
</evidence>
<evidence type="ECO:0000256" key="2">
    <source>
        <dbReference type="ARBA" id="ARBA00014031"/>
    </source>
</evidence>
<evidence type="ECO:0000313" key="8">
    <source>
        <dbReference type="Proteomes" id="UP000198319"/>
    </source>
</evidence>
<gene>
    <name evidence="6" type="ORF">B0A71_15150</name>
    <name evidence="5" type="ORF">BHE19_07125</name>
</gene>
<feature type="chain" id="PRO_5010207522" description="Curli production assembly/transport component CsgF" evidence="4">
    <location>
        <begin position="20"/>
        <end position="150"/>
    </location>
</feature>
<keyword evidence="3 4" id="KW-0732">Signal</keyword>
<dbReference type="Pfam" id="PF10614">
    <property type="entry name" value="CsgF"/>
    <property type="match status" value="1"/>
</dbReference>
<dbReference type="RefSeq" id="WP_070906888.1">
    <property type="nucleotide sequence ID" value="NZ_MIKE01000022.1"/>
</dbReference>
<dbReference type="Proteomes" id="UP000180252">
    <property type="component" value="Unassembled WGS sequence"/>
</dbReference>
<evidence type="ECO:0000256" key="3">
    <source>
        <dbReference type="ARBA" id="ARBA00022729"/>
    </source>
</evidence>
<keyword evidence="8" id="KW-1185">Reference proteome</keyword>
<feature type="signal peptide" evidence="4">
    <location>
        <begin position="1"/>
        <end position="19"/>
    </location>
</feature>
<reference evidence="6 8" key="3">
    <citation type="submission" date="2016-11" db="EMBL/GenBank/DDBJ databases">
        <title>Whole genomes of Flavobacteriaceae.</title>
        <authorList>
            <person name="Stine C."/>
            <person name="Li C."/>
            <person name="Tadesse D."/>
        </authorList>
    </citation>
    <scope>NUCLEOTIDE SEQUENCE [LARGE SCALE GENOMIC DNA]</scope>
    <source>
        <strain evidence="6 8">ATCC BAA-2541</strain>
    </source>
</reference>
<reference evidence="5" key="1">
    <citation type="submission" date="2016-09" db="EMBL/GenBank/DDBJ databases">
        <authorList>
            <person name="Capua I."/>
            <person name="De Benedictis P."/>
            <person name="Joannis T."/>
            <person name="Lombin L.H."/>
            <person name="Cattoli G."/>
        </authorList>
    </citation>
    <scope>NUCLEOTIDE SEQUENCE [LARGE SCALE GENOMIC DNA]</scope>
    <source>
        <strain evidence="5">MSU</strain>
    </source>
</reference>
<dbReference type="Proteomes" id="UP000198319">
    <property type="component" value="Unassembled WGS sequence"/>
</dbReference>
<reference evidence="7" key="2">
    <citation type="submission" date="2016-09" db="EMBL/GenBank/DDBJ databases">
        <authorList>
            <person name="Chen S."/>
            <person name="Walker E."/>
        </authorList>
    </citation>
    <scope>NUCLEOTIDE SEQUENCE [LARGE SCALE GENOMIC DNA]</scope>
    <source>
        <strain evidence="7">MSU</strain>
    </source>
</reference>
<sequence>MKNLISFVFVLGFCTVSFAQDLAYKPINPAFSGGETFNYQWMLSSAQAQNDYKDTSANGGYKQPTDLERFKSTLNNQLLNRISNSLFDSQFGSGTGSGGGTGGGTGGGLTPGNYVFGTLSVDIYNSNLGMVVNILDIETGEQTQVIIPGK</sequence>
<accession>A0A1S1J4L9</accession>
<dbReference type="EMBL" id="MUHG01000023">
    <property type="protein sequence ID" value="OXB18260.1"/>
    <property type="molecule type" value="Genomic_DNA"/>
</dbReference>
<dbReference type="EMBL" id="MIKE01000022">
    <property type="protein sequence ID" value="OHT45602.1"/>
    <property type="molecule type" value="Genomic_DNA"/>
</dbReference>
<evidence type="ECO:0000256" key="4">
    <source>
        <dbReference type="SAM" id="SignalP"/>
    </source>
</evidence>
<evidence type="ECO:0000313" key="6">
    <source>
        <dbReference type="EMBL" id="OXB18260.1"/>
    </source>
</evidence>
<proteinExistence type="predicted"/>
<evidence type="ECO:0000313" key="5">
    <source>
        <dbReference type="EMBL" id="OHT45602.1"/>
    </source>
</evidence>
<evidence type="ECO:0000256" key="1">
    <source>
        <dbReference type="ARBA" id="ARBA00003989"/>
    </source>
</evidence>
<name>A0A1S1J4L9_9FLAO</name>
<dbReference type="OrthoDB" id="1443407at2"/>